<gene>
    <name evidence="5" type="ordered locus">Gbro_1097</name>
</gene>
<dbReference type="SUPFAM" id="SSF46689">
    <property type="entry name" value="Homeodomain-like"/>
    <property type="match status" value="2"/>
</dbReference>
<dbReference type="InterPro" id="IPR052158">
    <property type="entry name" value="INH-QAR"/>
</dbReference>
<dbReference type="OrthoDB" id="2559672at2"/>
<keyword evidence="6" id="KW-1185">Reference proteome</keyword>
<evidence type="ECO:0000256" key="1">
    <source>
        <dbReference type="ARBA" id="ARBA00023015"/>
    </source>
</evidence>
<name>D0L4V3_GORB4</name>
<dbReference type="PANTHER" id="PTHR43130">
    <property type="entry name" value="ARAC-FAMILY TRANSCRIPTIONAL REGULATOR"/>
    <property type="match status" value="1"/>
</dbReference>
<keyword evidence="2" id="KW-0804">Transcription</keyword>
<dbReference type="STRING" id="526226.Gbro_1097"/>
<feature type="region of interest" description="Disordered" evidence="3">
    <location>
        <begin position="317"/>
        <end position="350"/>
    </location>
</feature>
<sequence>MTQEHTVAILAYDGMTGFESGMAAEIFGLTELPARFSAGVAPEPWYTVKMCAQTREIRMIGGATMRTRYDLADLADADTVIIPSVRDVADDPSPQVVDSLRSAAEGGARLVSICSGAFALAAAGVLDGRRATTHWVYADLLGDRYPAVEVDPAPLYVDDGAVLTSAGCAAGLDLCLHIVRTDHGAAVANDVARRLVVAPHRAGGQAQYIASPVVSPGADGHIAAGMAWAVENLRHPITLDDLAARSSLSRRSYLRQFAKATGTTPIRWLIDQRVQAALGLLESSSLTVEQISARVGFESAVTFRHHFGRRMHTTPTEYRRTFTGDGGEGQDATEWDTGHPGAKVPSSSTR</sequence>
<evidence type="ECO:0000256" key="3">
    <source>
        <dbReference type="SAM" id="MobiDB-lite"/>
    </source>
</evidence>
<dbReference type="EMBL" id="CP001802">
    <property type="protein sequence ID" value="ACY20405.1"/>
    <property type="molecule type" value="Genomic_DNA"/>
</dbReference>
<dbReference type="eggNOG" id="COG4977">
    <property type="taxonomic scope" value="Bacteria"/>
</dbReference>
<dbReference type="KEGG" id="gbr:Gbro_1097"/>
<dbReference type="Proteomes" id="UP000001219">
    <property type="component" value="Chromosome"/>
</dbReference>
<evidence type="ECO:0000256" key="2">
    <source>
        <dbReference type="ARBA" id="ARBA00023163"/>
    </source>
</evidence>
<dbReference type="CDD" id="cd03137">
    <property type="entry name" value="GATase1_AraC_1"/>
    <property type="match status" value="1"/>
</dbReference>
<dbReference type="AlphaFoldDB" id="D0L4V3"/>
<dbReference type="PANTHER" id="PTHR43130:SF3">
    <property type="entry name" value="HTH-TYPE TRANSCRIPTIONAL REGULATOR RV1931C"/>
    <property type="match status" value="1"/>
</dbReference>
<dbReference type="SUPFAM" id="SSF52317">
    <property type="entry name" value="Class I glutamine amidotransferase-like"/>
    <property type="match status" value="1"/>
</dbReference>
<dbReference type="SMART" id="SM00342">
    <property type="entry name" value="HTH_ARAC"/>
    <property type="match status" value="1"/>
</dbReference>
<feature type="domain" description="HTH araC/xylS-type" evidence="4">
    <location>
        <begin position="223"/>
        <end position="321"/>
    </location>
</feature>
<dbReference type="Pfam" id="PF01965">
    <property type="entry name" value="DJ-1_PfpI"/>
    <property type="match status" value="1"/>
</dbReference>
<dbReference type="InterPro" id="IPR018060">
    <property type="entry name" value="HTH_AraC"/>
</dbReference>
<dbReference type="InterPro" id="IPR002818">
    <property type="entry name" value="DJ-1/PfpI"/>
</dbReference>
<protein>
    <submittedName>
        <fullName evidence="5">ThiJ/PfpI domain protein</fullName>
    </submittedName>
</protein>
<dbReference type="HOGENOM" id="CLU_000445_59_0_11"/>
<evidence type="ECO:0000313" key="6">
    <source>
        <dbReference type="Proteomes" id="UP000001219"/>
    </source>
</evidence>
<organism evidence="5 6">
    <name type="scientific">Gordonia bronchialis (strain ATCC 25592 / DSM 43247 / BCRC 13721 / JCM 3198 / KCTC 3076 / NBRC 16047 / NCTC 10667)</name>
    <name type="common">Rhodococcus bronchialis</name>
    <dbReference type="NCBI Taxonomy" id="526226"/>
    <lineage>
        <taxon>Bacteria</taxon>
        <taxon>Bacillati</taxon>
        <taxon>Actinomycetota</taxon>
        <taxon>Actinomycetes</taxon>
        <taxon>Mycobacteriales</taxon>
        <taxon>Gordoniaceae</taxon>
        <taxon>Gordonia</taxon>
    </lineage>
</organism>
<dbReference type="Gene3D" id="1.10.10.60">
    <property type="entry name" value="Homeodomain-like"/>
    <property type="match status" value="1"/>
</dbReference>
<dbReference type="GO" id="GO:0003700">
    <property type="term" value="F:DNA-binding transcription factor activity"/>
    <property type="evidence" value="ECO:0007669"/>
    <property type="project" value="InterPro"/>
</dbReference>
<reference evidence="6" key="1">
    <citation type="submission" date="2009-10" db="EMBL/GenBank/DDBJ databases">
        <title>The complete chromosome of Gordonia bronchialis DSM 43247.</title>
        <authorList>
            <consortium name="US DOE Joint Genome Institute (JGI-PGF)"/>
            <person name="Lucas S."/>
            <person name="Copeland A."/>
            <person name="Lapidus A."/>
            <person name="Glavina del Rio T."/>
            <person name="Dalin E."/>
            <person name="Tice H."/>
            <person name="Bruce D."/>
            <person name="Goodwin L."/>
            <person name="Pitluck S."/>
            <person name="Kyrpides N."/>
            <person name="Mavromatis K."/>
            <person name="Ivanova N."/>
            <person name="Ovchinnikova G."/>
            <person name="Saunders E."/>
            <person name="Brettin T."/>
            <person name="Detter J.C."/>
            <person name="Han C."/>
            <person name="Larimer F."/>
            <person name="Land M."/>
            <person name="Hauser L."/>
            <person name="Markowitz V."/>
            <person name="Cheng J.-F."/>
            <person name="Hugenholtz P."/>
            <person name="Woyke T."/>
            <person name="Wu D."/>
            <person name="Jando M."/>
            <person name="Schneider S."/>
            <person name="Goeker M."/>
            <person name="Klenk H.-P."/>
            <person name="Eisen J.A."/>
        </authorList>
    </citation>
    <scope>NUCLEOTIDE SEQUENCE [LARGE SCALE GENOMIC DNA]</scope>
    <source>
        <strain evidence="6">ATCC 25592 / DSM 43247 / BCRC 13721 / JCM 3198 / KCTC 3076 / NBRC 16047 / NCTC 10667</strain>
    </source>
</reference>
<dbReference type="RefSeq" id="WP_012832983.1">
    <property type="nucleotide sequence ID" value="NC_013441.1"/>
</dbReference>
<evidence type="ECO:0000259" key="4">
    <source>
        <dbReference type="PROSITE" id="PS01124"/>
    </source>
</evidence>
<evidence type="ECO:0000313" key="5">
    <source>
        <dbReference type="EMBL" id="ACY20405.1"/>
    </source>
</evidence>
<accession>D0L4V3</accession>
<keyword evidence="1" id="KW-0805">Transcription regulation</keyword>
<dbReference type="PROSITE" id="PS01124">
    <property type="entry name" value="HTH_ARAC_FAMILY_2"/>
    <property type="match status" value="1"/>
</dbReference>
<dbReference type="InterPro" id="IPR029062">
    <property type="entry name" value="Class_I_gatase-like"/>
</dbReference>
<dbReference type="InterPro" id="IPR009057">
    <property type="entry name" value="Homeodomain-like_sf"/>
</dbReference>
<dbReference type="Gene3D" id="3.40.50.880">
    <property type="match status" value="1"/>
</dbReference>
<dbReference type="GO" id="GO:0043565">
    <property type="term" value="F:sequence-specific DNA binding"/>
    <property type="evidence" value="ECO:0007669"/>
    <property type="project" value="InterPro"/>
</dbReference>
<proteinExistence type="predicted"/>
<dbReference type="Pfam" id="PF12833">
    <property type="entry name" value="HTH_18"/>
    <property type="match status" value="1"/>
</dbReference>
<reference evidence="5 6" key="2">
    <citation type="journal article" date="2010" name="Stand. Genomic Sci.">
        <title>Complete genome sequence of Gordonia bronchialis type strain (3410).</title>
        <authorList>
            <person name="Ivanova N."/>
            <person name="Sikorski J."/>
            <person name="Jando M."/>
            <person name="Lapidus A."/>
            <person name="Nolan M."/>
            <person name="Lucas S."/>
            <person name="Del Rio T.G."/>
            <person name="Tice H."/>
            <person name="Copeland A."/>
            <person name="Cheng J.F."/>
            <person name="Chen F."/>
            <person name="Bruce D."/>
            <person name="Goodwin L."/>
            <person name="Pitluck S."/>
            <person name="Mavromatis K."/>
            <person name="Ovchinnikova G."/>
            <person name="Pati A."/>
            <person name="Chen A."/>
            <person name="Palaniappan K."/>
            <person name="Land M."/>
            <person name="Hauser L."/>
            <person name="Chang Y.J."/>
            <person name="Jeffries C.D."/>
            <person name="Chain P."/>
            <person name="Saunders E."/>
            <person name="Han C."/>
            <person name="Detter J.C."/>
            <person name="Brettin T."/>
            <person name="Rohde M."/>
            <person name="Goker M."/>
            <person name="Bristow J."/>
            <person name="Eisen J.A."/>
            <person name="Markowitz V."/>
            <person name="Hugenholtz P."/>
            <person name="Klenk H.P."/>
            <person name="Kyrpides N.C."/>
        </authorList>
    </citation>
    <scope>NUCLEOTIDE SEQUENCE [LARGE SCALE GENOMIC DNA]</scope>
    <source>
        <strain evidence="6">ATCC 25592 / DSM 43247 / BCRC 13721 / JCM 3198 / KCTC 3076 / NBRC 16047 / NCTC 10667</strain>
    </source>
</reference>